<sequence>MTPSRQTLTERRAEELRLTISEAAFSMFVADGNTSATVGQICRAVGVAPRTFYRHFEVKEDVVRPIFAKSSSAIVSALDETGPEVSLLDGLVDAFLSEMDGSTMTTELRTFLGLMLTTPAYKMRWLEVDPPLRMAVVGLLARHLDLNSDPYLHLLAADLIVHAARDAYQHWVTSQERETTEDLLHRSFGLVLAGLEHALATG</sequence>
<dbReference type="Pfam" id="PF17754">
    <property type="entry name" value="TetR_C_14"/>
    <property type="match status" value="1"/>
</dbReference>
<reference evidence="6 7" key="1">
    <citation type="submission" date="2018-06" db="EMBL/GenBank/DDBJ databases">
        <title>Genomic Encyclopedia of Type Strains, Phase IV (KMG-IV): sequencing the most valuable type-strain genomes for metagenomic binning, comparative biology and taxonomic classification.</title>
        <authorList>
            <person name="Goeker M."/>
        </authorList>
    </citation>
    <scope>NUCLEOTIDE SEQUENCE [LARGE SCALE GENOMIC DNA]</scope>
    <source>
        <strain evidence="6 7">DSM 45521</strain>
    </source>
</reference>
<evidence type="ECO:0000313" key="6">
    <source>
        <dbReference type="EMBL" id="PYE14382.1"/>
    </source>
</evidence>
<dbReference type="InterPro" id="IPR041347">
    <property type="entry name" value="MftR_C"/>
</dbReference>
<dbReference type="InterPro" id="IPR050109">
    <property type="entry name" value="HTH-type_TetR-like_transc_reg"/>
</dbReference>
<evidence type="ECO:0000256" key="2">
    <source>
        <dbReference type="ARBA" id="ARBA00023125"/>
    </source>
</evidence>
<feature type="DNA-binding region" description="H-T-H motif" evidence="4">
    <location>
        <begin position="37"/>
        <end position="56"/>
    </location>
</feature>
<dbReference type="AlphaFoldDB" id="A0A318RR08"/>
<dbReference type="GO" id="GO:0000976">
    <property type="term" value="F:transcription cis-regulatory region binding"/>
    <property type="evidence" value="ECO:0007669"/>
    <property type="project" value="TreeGrafter"/>
</dbReference>
<feature type="domain" description="HTH tetR-type" evidence="5">
    <location>
        <begin position="14"/>
        <end position="74"/>
    </location>
</feature>
<keyword evidence="7" id="KW-1185">Reference proteome</keyword>
<organism evidence="6 7">
    <name type="scientific">Williamsia limnetica</name>
    <dbReference type="NCBI Taxonomy" id="882452"/>
    <lineage>
        <taxon>Bacteria</taxon>
        <taxon>Bacillati</taxon>
        <taxon>Actinomycetota</taxon>
        <taxon>Actinomycetes</taxon>
        <taxon>Mycobacteriales</taxon>
        <taxon>Nocardiaceae</taxon>
        <taxon>Williamsia</taxon>
    </lineage>
</organism>
<evidence type="ECO:0000259" key="5">
    <source>
        <dbReference type="PROSITE" id="PS50977"/>
    </source>
</evidence>
<name>A0A318RR08_WILLI</name>
<dbReference type="Gene3D" id="1.10.357.10">
    <property type="entry name" value="Tetracycline Repressor, domain 2"/>
    <property type="match status" value="1"/>
</dbReference>
<dbReference type="RefSeq" id="WP_084836765.1">
    <property type="nucleotide sequence ID" value="NZ_QJSP01000013.1"/>
</dbReference>
<dbReference type="SUPFAM" id="SSF46689">
    <property type="entry name" value="Homeodomain-like"/>
    <property type="match status" value="1"/>
</dbReference>
<dbReference type="Pfam" id="PF00440">
    <property type="entry name" value="TetR_N"/>
    <property type="match status" value="1"/>
</dbReference>
<dbReference type="OrthoDB" id="4143918at2"/>
<keyword evidence="3" id="KW-0804">Transcription</keyword>
<keyword evidence="2 4" id="KW-0238">DNA-binding</keyword>
<evidence type="ECO:0000256" key="3">
    <source>
        <dbReference type="ARBA" id="ARBA00023163"/>
    </source>
</evidence>
<evidence type="ECO:0000313" key="7">
    <source>
        <dbReference type="Proteomes" id="UP000247591"/>
    </source>
</evidence>
<dbReference type="PANTHER" id="PTHR30055">
    <property type="entry name" value="HTH-TYPE TRANSCRIPTIONAL REGULATOR RUTR"/>
    <property type="match status" value="1"/>
</dbReference>
<dbReference type="PROSITE" id="PS50977">
    <property type="entry name" value="HTH_TETR_2"/>
    <property type="match status" value="1"/>
</dbReference>
<proteinExistence type="predicted"/>
<evidence type="ECO:0000256" key="4">
    <source>
        <dbReference type="PROSITE-ProRule" id="PRU00335"/>
    </source>
</evidence>
<comment type="caution">
    <text evidence="6">The sequence shown here is derived from an EMBL/GenBank/DDBJ whole genome shotgun (WGS) entry which is preliminary data.</text>
</comment>
<dbReference type="EMBL" id="QJSP01000013">
    <property type="protein sequence ID" value="PYE14382.1"/>
    <property type="molecule type" value="Genomic_DNA"/>
</dbReference>
<evidence type="ECO:0000256" key="1">
    <source>
        <dbReference type="ARBA" id="ARBA00023015"/>
    </source>
</evidence>
<protein>
    <submittedName>
        <fullName evidence="6">TetR family transcriptional regulator</fullName>
    </submittedName>
</protein>
<dbReference type="PANTHER" id="PTHR30055:SF238">
    <property type="entry name" value="MYCOFACTOCIN BIOSYNTHESIS TRANSCRIPTIONAL REGULATOR MFTR-RELATED"/>
    <property type="match status" value="1"/>
</dbReference>
<dbReference type="InterPro" id="IPR001647">
    <property type="entry name" value="HTH_TetR"/>
</dbReference>
<dbReference type="Proteomes" id="UP000247591">
    <property type="component" value="Unassembled WGS sequence"/>
</dbReference>
<gene>
    <name evidence="6" type="ORF">DFR67_113176</name>
</gene>
<dbReference type="InterPro" id="IPR009057">
    <property type="entry name" value="Homeodomain-like_sf"/>
</dbReference>
<keyword evidence="1" id="KW-0805">Transcription regulation</keyword>
<dbReference type="GO" id="GO:0003700">
    <property type="term" value="F:DNA-binding transcription factor activity"/>
    <property type="evidence" value="ECO:0007669"/>
    <property type="project" value="TreeGrafter"/>
</dbReference>
<accession>A0A318RR08</accession>